<dbReference type="Proteomes" id="UP000516373">
    <property type="component" value="Chromosome"/>
</dbReference>
<protein>
    <submittedName>
        <fullName evidence="2">Uncharacterized protein</fullName>
    </submittedName>
</protein>
<dbReference type="EMBL" id="AP023439">
    <property type="protein sequence ID" value="BCL22634.1"/>
    <property type="molecule type" value="Genomic_DNA"/>
</dbReference>
<feature type="compositionally biased region" description="Pro residues" evidence="1">
    <location>
        <begin position="50"/>
        <end position="59"/>
    </location>
</feature>
<proteinExistence type="predicted"/>
<reference evidence="2 3" key="1">
    <citation type="journal article" date="2014" name="Int. J. Syst. Evol. Microbiol.">
        <title>Complete genome sequence of Corynebacterium casei LMG S-19264T (=DSM 44701T), isolated from a smear-ripened cheese.</title>
        <authorList>
            <consortium name="US DOE Joint Genome Institute (JGI-PGF)"/>
            <person name="Walter F."/>
            <person name="Albersmeier A."/>
            <person name="Kalinowski J."/>
            <person name="Ruckert C."/>
        </authorList>
    </citation>
    <scope>NUCLEOTIDE SEQUENCE [LARGE SCALE GENOMIC DNA]</scope>
    <source>
        <strain evidence="2 3">JCM 4255</strain>
    </source>
</reference>
<dbReference type="AlphaFoldDB" id="A0A7G1NLR7"/>
<organism evidence="2 3">
    <name type="scientific">Streptomyces tuirus</name>
    <dbReference type="NCBI Taxonomy" id="68278"/>
    <lineage>
        <taxon>Bacteria</taxon>
        <taxon>Bacillati</taxon>
        <taxon>Actinomycetota</taxon>
        <taxon>Actinomycetes</taxon>
        <taxon>Kitasatosporales</taxon>
        <taxon>Streptomycetaceae</taxon>
        <taxon>Streptomyces</taxon>
    </lineage>
</organism>
<evidence type="ECO:0000313" key="2">
    <source>
        <dbReference type="EMBL" id="BCL22634.1"/>
    </source>
</evidence>
<name>A0A7G1NLR7_9ACTN</name>
<evidence type="ECO:0000256" key="1">
    <source>
        <dbReference type="SAM" id="MobiDB-lite"/>
    </source>
</evidence>
<gene>
    <name evidence="2" type="ORF">GCM10017668_44770</name>
</gene>
<feature type="region of interest" description="Disordered" evidence="1">
    <location>
        <begin position="39"/>
        <end position="59"/>
    </location>
</feature>
<sequence>MPLLMPPHQHELPEPFLTHDTLRLTRVNKVDASIIAAAPHPRKGRRVRFPLPPPAHPFE</sequence>
<dbReference type="KEGG" id="stui:GCM10017668_44770"/>
<accession>A0A7G1NLR7</accession>
<evidence type="ECO:0000313" key="3">
    <source>
        <dbReference type="Proteomes" id="UP000516373"/>
    </source>
</evidence>